<evidence type="ECO:0000313" key="2">
    <source>
        <dbReference type="Proteomes" id="UP001458880"/>
    </source>
</evidence>
<organism evidence="1 2">
    <name type="scientific">Popillia japonica</name>
    <name type="common">Japanese beetle</name>
    <dbReference type="NCBI Taxonomy" id="7064"/>
    <lineage>
        <taxon>Eukaryota</taxon>
        <taxon>Metazoa</taxon>
        <taxon>Ecdysozoa</taxon>
        <taxon>Arthropoda</taxon>
        <taxon>Hexapoda</taxon>
        <taxon>Insecta</taxon>
        <taxon>Pterygota</taxon>
        <taxon>Neoptera</taxon>
        <taxon>Endopterygota</taxon>
        <taxon>Coleoptera</taxon>
        <taxon>Polyphaga</taxon>
        <taxon>Scarabaeiformia</taxon>
        <taxon>Scarabaeidae</taxon>
        <taxon>Rutelinae</taxon>
        <taxon>Popillia</taxon>
    </lineage>
</organism>
<gene>
    <name evidence="1" type="ORF">QE152_g23724</name>
</gene>
<accession>A0AAW1KDR1</accession>
<reference evidence="1 2" key="1">
    <citation type="journal article" date="2024" name="BMC Genomics">
        <title>De novo assembly and annotation of Popillia japonica's genome with initial clues to its potential as an invasive pest.</title>
        <authorList>
            <person name="Cucini C."/>
            <person name="Boschi S."/>
            <person name="Funari R."/>
            <person name="Cardaioli E."/>
            <person name="Iannotti N."/>
            <person name="Marturano G."/>
            <person name="Paoli F."/>
            <person name="Bruttini M."/>
            <person name="Carapelli A."/>
            <person name="Frati F."/>
            <person name="Nardi F."/>
        </authorList>
    </citation>
    <scope>NUCLEOTIDE SEQUENCE [LARGE SCALE GENOMIC DNA]</scope>
    <source>
        <strain evidence="1">DMR45628</strain>
    </source>
</reference>
<protein>
    <recommendedName>
        <fullName evidence="3">THAP-type domain-containing protein</fullName>
    </recommendedName>
</protein>
<dbReference type="Proteomes" id="UP001458880">
    <property type="component" value="Unassembled WGS sequence"/>
</dbReference>
<evidence type="ECO:0000313" key="1">
    <source>
        <dbReference type="EMBL" id="KAK9717477.1"/>
    </source>
</evidence>
<dbReference type="EMBL" id="JASPKY010000240">
    <property type="protein sequence ID" value="KAK9717477.1"/>
    <property type="molecule type" value="Genomic_DNA"/>
</dbReference>
<sequence>MIGTKSKRACIVENCNSEYLQRYTFPIYNDNIKKIWMDRIANNSIRFHEVPTIENSFYRNVDSQKIEQPLEKNSIAQSTVIESDTFTKITATYSTNMENQPSTSTGFITDKRMKAIPSTLTNRATTKMHLPEEVTEMYKFAGNYRRHLISLFLQ</sequence>
<evidence type="ECO:0008006" key="3">
    <source>
        <dbReference type="Google" id="ProtNLM"/>
    </source>
</evidence>
<proteinExistence type="predicted"/>
<comment type="caution">
    <text evidence="1">The sequence shown here is derived from an EMBL/GenBank/DDBJ whole genome shotgun (WGS) entry which is preliminary data.</text>
</comment>
<name>A0AAW1KDR1_POPJA</name>
<keyword evidence="2" id="KW-1185">Reference proteome</keyword>
<dbReference type="AlphaFoldDB" id="A0AAW1KDR1"/>